<dbReference type="Gene3D" id="1.10.10.10">
    <property type="entry name" value="Winged helix-like DNA-binding domain superfamily/Winged helix DNA-binding domain"/>
    <property type="match status" value="1"/>
</dbReference>
<dbReference type="InterPro" id="IPR052362">
    <property type="entry name" value="HTH-GbsR_regulator"/>
</dbReference>
<feature type="domain" description="HTH marR-type" evidence="5">
    <location>
        <begin position="35"/>
        <end position="92"/>
    </location>
</feature>
<organism evidence="6 7">
    <name type="scientific">Deinococcus koreensis</name>
    <dbReference type="NCBI Taxonomy" id="2054903"/>
    <lineage>
        <taxon>Bacteria</taxon>
        <taxon>Thermotogati</taxon>
        <taxon>Deinococcota</taxon>
        <taxon>Deinococci</taxon>
        <taxon>Deinococcales</taxon>
        <taxon>Deinococcaceae</taxon>
        <taxon>Deinococcus</taxon>
    </lineage>
</organism>
<gene>
    <name evidence="6" type="ORF">CVO96_14835</name>
</gene>
<evidence type="ECO:0000256" key="4">
    <source>
        <dbReference type="SAM" id="MobiDB-lite"/>
    </source>
</evidence>
<evidence type="ECO:0000313" key="7">
    <source>
        <dbReference type="Proteomes" id="UP000236379"/>
    </source>
</evidence>
<evidence type="ECO:0000313" key="6">
    <source>
        <dbReference type="EMBL" id="PNY82454.1"/>
    </source>
</evidence>
<keyword evidence="1" id="KW-0805">Transcription regulation</keyword>
<dbReference type="InterPro" id="IPR036390">
    <property type="entry name" value="WH_DNA-bd_sf"/>
</dbReference>
<feature type="region of interest" description="Disordered" evidence="4">
    <location>
        <begin position="164"/>
        <end position="183"/>
    </location>
</feature>
<dbReference type="Gene3D" id="1.10.287.160">
    <property type="entry name" value="HR1 repeat"/>
    <property type="match status" value="1"/>
</dbReference>
<dbReference type="SUPFAM" id="SSF46785">
    <property type="entry name" value="Winged helix' DNA-binding domain"/>
    <property type="match status" value="1"/>
</dbReference>
<accession>A0A2K3V0Z5</accession>
<dbReference type="InterPro" id="IPR036388">
    <property type="entry name" value="WH-like_DNA-bd_sf"/>
</dbReference>
<proteinExistence type="predicted"/>
<keyword evidence="7" id="KW-1185">Reference proteome</keyword>
<evidence type="ECO:0000256" key="1">
    <source>
        <dbReference type="ARBA" id="ARBA00023015"/>
    </source>
</evidence>
<name>A0A2K3V0Z5_9DEIO</name>
<dbReference type="Proteomes" id="UP000236379">
    <property type="component" value="Unassembled WGS sequence"/>
</dbReference>
<keyword evidence="2" id="KW-0238">DNA-binding</keyword>
<reference evidence="6 7" key="1">
    <citation type="submission" date="2018-01" db="EMBL/GenBank/DDBJ databases">
        <title>Deinococcus koreensis sp. nov., a radiation-resistant bacterium isolated from river water.</title>
        <authorList>
            <person name="Choi A."/>
        </authorList>
    </citation>
    <scope>NUCLEOTIDE SEQUENCE [LARGE SCALE GENOMIC DNA]</scope>
    <source>
        <strain evidence="6 7">SJW1-2</strain>
    </source>
</reference>
<dbReference type="OrthoDB" id="67158at2"/>
<evidence type="ECO:0000259" key="5">
    <source>
        <dbReference type="Pfam" id="PF12802"/>
    </source>
</evidence>
<evidence type="ECO:0000256" key="3">
    <source>
        <dbReference type="ARBA" id="ARBA00023163"/>
    </source>
</evidence>
<dbReference type="PANTHER" id="PTHR38465">
    <property type="entry name" value="HTH-TYPE TRANSCRIPTIONAL REGULATOR MJ1563-RELATED"/>
    <property type="match status" value="1"/>
</dbReference>
<keyword evidence="3" id="KW-0804">Transcription</keyword>
<dbReference type="GO" id="GO:0003677">
    <property type="term" value="F:DNA binding"/>
    <property type="evidence" value="ECO:0007669"/>
    <property type="project" value="UniProtKB-KW"/>
</dbReference>
<comment type="caution">
    <text evidence="6">The sequence shown here is derived from an EMBL/GenBank/DDBJ whole genome shotgun (WGS) entry which is preliminary data.</text>
</comment>
<protein>
    <submittedName>
        <fullName evidence="6">MarR family transcriptional regulator</fullName>
    </submittedName>
</protein>
<sequence>MSYTFVMTDAGKADPGLSGHLQFIERAGVMLEMIGMPRVSGRVLGALLCAPPGGHTAAELAATLQSSRAGISTGLKHLTLMGFIEHAPNPGERADRFRVRPGAWATLTEQGNRKLETFVRLAEEGLAALPPGGDPGALREMGAFYRLWLELFPRVLEEWHALQRREGQRREGHGSEGQQRDGT</sequence>
<evidence type="ECO:0000256" key="2">
    <source>
        <dbReference type="ARBA" id="ARBA00023125"/>
    </source>
</evidence>
<dbReference type="InterPro" id="IPR000835">
    <property type="entry name" value="HTH_MarR-typ"/>
</dbReference>
<dbReference type="EMBL" id="PPPD01000001">
    <property type="protein sequence ID" value="PNY82454.1"/>
    <property type="molecule type" value="Genomic_DNA"/>
</dbReference>
<dbReference type="GO" id="GO:0003700">
    <property type="term" value="F:DNA-binding transcription factor activity"/>
    <property type="evidence" value="ECO:0007669"/>
    <property type="project" value="InterPro"/>
</dbReference>
<dbReference type="PANTHER" id="PTHR38465:SF2">
    <property type="entry name" value="HTH-TYPE TRANSCRIPTIONAL REGULATOR MMPR5"/>
    <property type="match status" value="1"/>
</dbReference>
<dbReference type="Pfam" id="PF12802">
    <property type="entry name" value="MarR_2"/>
    <property type="match status" value="1"/>
</dbReference>
<dbReference type="AlphaFoldDB" id="A0A2K3V0Z5"/>